<accession>A0A8S9T0C9</accession>
<protein>
    <submittedName>
        <fullName evidence="1">Pentapeptide repeat-containing protein</fullName>
    </submittedName>
</protein>
<keyword evidence="2" id="KW-1185">Reference proteome</keyword>
<dbReference type="EMBL" id="JHEG04000001">
    <property type="protein sequence ID" value="KAF3884923.1"/>
    <property type="molecule type" value="Genomic_DNA"/>
</dbReference>
<dbReference type="InterPro" id="IPR001646">
    <property type="entry name" value="5peptide_repeat"/>
</dbReference>
<comment type="caution">
    <text evidence="1">The sequence shown here is derived from an EMBL/GenBank/DDBJ whole genome shotgun (WGS) entry which is preliminary data.</text>
</comment>
<dbReference type="RefSeq" id="WP_050046406.1">
    <property type="nucleotide sequence ID" value="NZ_JHEG04000001.1"/>
</dbReference>
<dbReference type="Gene3D" id="2.160.20.80">
    <property type="entry name" value="E3 ubiquitin-protein ligase SopA"/>
    <property type="match status" value="1"/>
</dbReference>
<name>A0A8S9T0C9_9CYAN</name>
<evidence type="ECO:0000313" key="1">
    <source>
        <dbReference type="EMBL" id="KAF3884923.1"/>
    </source>
</evidence>
<reference evidence="1" key="2">
    <citation type="submission" date="2019-11" db="EMBL/GenBank/DDBJ databases">
        <title>Improved Assembly of Tolypothrix boutellei genome.</title>
        <authorList>
            <person name="Sarangi A.N."/>
            <person name="Mukherjee M."/>
            <person name="Ghosh S."/>
            <person name="Singh D."/>
            <person name="Das A."/>
            <person name="Kant S."/>
            <person name="Prusty A."/>
            <person name="Tripathy S."/>
        </authorList>
    </citation>
    <scope>NUCLEOTIDE SEQUENCE</scope>
    <source>
        <strain evidence="1">VB521301</strain>
    </source>
</reference>
<evidence type="ECO:0000313" key="2">
    <source>
        <dbReference type="Proteomes" id="UP000029738"/>
    </source>
</evidence>
<proteinExistence type="predicted"/>
<dbReference type="SUPFAM" id="SSF141571">
    <property type="entry name" value="Pentapeptide repeat-like"/>
    <property type="match status" value="1"/>
</dbReference>
<gene>
    <name evidence="1" type="ORF">DA73_0400005205</name>
</gene>
<dbReference type="OrthoDB" id="582747at2"/>
<dbReference type="AlphaFoldDB" id="A0A8S9T0C9"/>
<sequence>MNGKELLKRYAAGERDFSGVDLKGANLSGVHRRFDVGAYDEPYRQGITSDLSGINLSGADLSEANLRGVNLASANLSIVSTLFY</sequence>
<dbReference type="Pfam" id="PF00805">
    <property type="entry name" value="Pentapeptide"/>
    <property type="match status" value="1"/>
</dbReference>
<organism evidence="1 2">
    <name type="scientific">Tolypothrix bouteillei VB521301</name>
    <dbReference type="NCBI Taxonomy" id="1479485"/>
    <lineage>
        <taxon>Bacteria</taxon>
        <taxon>Bacillati</taxon>
        <taxon>Cyanobacteriota</taxon>
        <taxon>Cyanophyceae</taxon>
        <taxon>Nostocales</taxon>
        <taxon>Tolypothrichaceae</taxon>
        <taxon>Tolypothrix</taxon>
    </lineage>
</organism>
<reference evidence="1" key="1">
    <citation type="journal article" date="2015" name="Genome Announc.">
        <title>Draft Genome Sequence of Tolypothrix boutellei Strain VB521301.</title>
        <authorList>
            <person name="Chandrababunaidu M.M."/>
            <person name="Singh D."/>
            <person name="Sen D."/>
            <person name="Bhan S."/>
            <person name="Das S."/>
            <person name="Gupta A."/>
            <person name="Adhikary S.P."/>
            <person name="Tripathy S."/>
        </authorList>
    </citation>
    <scope>NUCLEOTIDE SEQUENCE</scope>
    <source>
        <strain evidence="1">VB521301</strain>
    </source>
</reference>
<dbReference type="Proteomes" id="UP000029738">
    <property type="component" value="Unassembled WGS sequence"/>
</dbReference>